<evidence type="ECO:0000256" key="6">
    <source>
        <dbReference type="SAM" id="Coils"/>
    </source>
</evidence>
<comment type="caution">
    <text evidence="4">Lacks conserved residue(s) required for the propagation of feature annotation.</text>
</comment>
<dbReference type="InterPro" id="IPR000742">
    <property type="entry name" value="EGF"/>
</dbReference>
<dbReference type="PROSITE" id="PS50092">
    <property type="entry name" value="TSP1"/>
    <property type="match status" value="1"/>
</dbReference>
<feature type="coiled-coil region" evidence="6">
    <location>
        <begin position="359"/>
        <end position="393"/>
    </location>
</feature>
<feature type="region of interest" description="Disordered" evidence="7">
    <location>
        <begin position="917"/>
        <end position="937"/>
    </location>
</feature>
<feature type="region of interest" description="Disordered" evidence="7">
    <location>
        <begin position="469"/>
        <end position="495"/>
    </location>
</feature>
<evidence type="ECO:0000313" key="11">
    <source>
        <dbReference type="Proteomes" id="UP000570595"/>
    </source>
</evidence>
<keyword evidence="8" id="KW-0812">Transmembrane</keyword>
<accession>A0A7J6M0X8</accession>
<feature type="transmembrane region" description="Helical" evidence="8">
    <location>
        <begin position="1493"/>
        <end position="1513"/>
    </location>
</feature>
<dbReference type="SMART" id="SM00209">
    <property type="entry name" value="TSP1"/>
    <property type="match status" value="1"/>
</dbReference>
<dbReference type="Gene3D" id="2.10.25.10">
    <property type="entry name" value="Laminin"/>
    <property type="match status" value="3"/>
</dbReference>
<protein>
    <recommendedName>
        <fullName evidence="9">EGF-like domain-containing protein</fullName>
    </recommendedName>
</protein>
<dbReference type="InterPro" id="IPR051022">
    <property type="entry name" value="Notch_Cell-Fate_Det"/>
</dbReference>
<dbReference type="PANTHER" id="PTHR24049">
    <property type="entry name" value="CRUMBS FAMILY MEMBER"/>
    <property type="match status" value="1"/>
</dbReference>
<dbReference type="InterPro" id="IPR014756">
    <property type="entry name" value="Ig_E-set"/>
</dbReference>
<evidence type="ECO:0000256" key="7">
    <source>
        <dbReference type="SAM" id="MobiDB-lite"/>
    </source>
</evidence>
<keyword evidence="8" id="KW-1133">Transmembrane helix</keyword>
<keyword evidence="2" id="KW-0677">Repeat</keyword>
<evidence type="ECO:0000256" key="4">
    <source>
        <dbReference type="PROSITE-ProRule" id="PRU00076"/>
    </source>
</evidence>
<sequence>MLQSDMTLRHLVRRAVSTVQHEMKGEKITPGDLPEFGQGEEQQQQQQLKQVPENAAVPGSFGARNRYEPVWRSISPNDGELEGDIEDQVQGLSGHSPRQTFFLDETGRRWSTVPWPERCLAYGPGVAGGLCGEMIELTVNTVNHNRSRIPVGGNNVSLLLRPKDPTLSIGEYKAWSMDCEDGSYKLRYDCGRPGHYFLDVTVNGGHVCGSPFDVVMRPGKVEAQCCRIISGSVVPTSDGSSLALPDTAIGLTHELWVETCDACGNRSYDPAGVFGARPVGAVRVTDVTDCETGIFVVAFTIVAGGPGRMDLLYNEQHIGSSPLWVEVEEPPQVREEPTQFHGVSEAPVNSQPKDALMILEEKEARIRQMTVRLERLKRETDAKARESRRLMTERFQQLAEVADKLPEPARRSLKHVADERSVVELAKMVSEVSREREVYRERNALLWEALHKLNDSWLEIEGRKAGGAGEALKRGDSSLGQAESDDGITDSKERSVGERKKMMNWTIPPSRPSVPSGFTAFRVNCLRILPPEVGPVWTLSALALIKRLLLSHATLNLIRRRFAFGMKGFGATRVLLPLSFSAITLINTIIMSVLRRATWPTLIAFTTGMRQAGHNGADLQASSAAPIFVPGAHFHLQEPLGAHMGKLEDAWRSSLPSTHRPAPEAEQLRSGGPRLYDLDTTIHDLSDPSSFVHALLRTSSMPLGPNLGSYSVDGIYDQKFPLVGMDRVMKENSVTGKMTTGYWPLFGALTAGVYINKGTQSYWREVYGYNGATRTVNCEPGDVVIGVRWRSHAREAARRAAATEQGDGQDVVSSRKLLDIPDIQCTKLITAEVKAYGIDTTYQVKNVSYDTERQTKDENMIASVKDVQQCMLSSVEGFMIKTGDDSDKRRELNTCTGRLRETARPSSFIRWMLSARPTNEKGQSKATEKRPTERATSPEGLMEIDMGYKADPDIVAQILAGNFSFDADMFGPTNIESPAAAREEAMDKALEGMKRAWDLDKVPSIESVKSNLPEKPWESSKLIVGSDKFLEGTMLGGRRAMAVTGFTMSTDDMPEFVCGKIVACEKGTCQSNGCECLPGYEGPNCDTRRDPCHTKPCGHFGECVENFDKPTGYECQCQATWFGTHCETTTNMCLEKSLFENETDWRVRDCGRGDCVSGNGQYECRCEDGWERSMPGLGGKCDREVQDCIGQWVGSTCNTNCMQEMTFKIFQPVRGSGIPCEHSAGKSRTEMCSWGDCKKCMGRDCNGRGTCDPATGSCVCEGIFSGDNCELEKTDCSESRCNGHGNCVGDGCRCVNGWTNEGPDNGPLNGVYCTRDPCEGCPAGQCDRRTGFCSCRAGTWSDVNRAAGEPACELSSGSIDCVGEWGPWSKCQSDCQRRRYFSISTMPRNGGKQCPAGGGDEMQEACQMGSCCLLKDADCLNGGTLMTSTCDCLCAPGYQGARCETKVTDADRILEREAIIDFSGDPVIPEQDSGPDAAMDGVRNMVVEKKSPVMLILGAVLVFFLFAGAAYYYQKEQQKKIRPSAVDPDAFMAEVLAAPGEDALDLYA</sequence>
<dbReference type="InterPro" id="IPR017868">
    <property type="entry name" value="Filamin/ABP280_repeat-like"/>
</dbReference>
<feature type="compositionally biased region" description="Basic and acidic residues" evidence="7">
    <location>
        <begin position="918"/>
        <end position="933"/>
    </location>
</feature>
<evidence type="ECO:0000256" key="8">
    <source>
        <dbReference type="SAM" id="Phobius"/>
    </source>
</evidence>
<dbReference type="SMART" id="SM00557">
    <property type="entry name" value="IG_FLMN"/>
    <property type="match status" value="2"/>
</dbReference>
<feature type="repeat" description="Filamin" evidence="5">
    <location>
        <begin position="111"/>
        <end position="216"/>
    </location>
</feature>
<keyword evidence="3 4" id="KW-1015">Disulfide bond</keyword>
<dbReference type="InterPro" id="IPR001298">
    <property type="entry name" value="Filamin/ABP280_rpt"/>
</dbReference>
<organism evidence="10 11">
    <name type="scientific">Perkinsus olseni</name>
    <name type="common">Perkinsus atlanticus</name>
    <dbReference type="NCBI Taxonomy" id="32597"/>
    <lineage>
        <taxon>Eukaryota</taxon>
        <taxon>Sar</taxon>
        <taxon>Alveolata</taxon>
        <taxon>Perkinsozoa</taxon>
        <taxon>Perkinsea</taxon>
        <taxon>Perkinsida</taxon>
        <taxon>Perkinsidae</taxon>
        <taxon>Perkinsus</taxon>
    </lineage>
</organism>
<feature type="domain" description="EGF-like" evidence="9">
    <location>
        <begin position="1088"/>
        <end position="1127"/>
    </location>
</feature>
<dbReference type="CDD" id="cd00054">
    <property type="entry name" value="EGF_CA"/>
    <property type="match status" value="1"/>
</dbReference>
<feature type="repeat" description="Filamin" evidence="5">
    <location>
        <begin position="239"/>
        <end position="327"/>
    </location>
</feature>
<dbReference type="Pfam" id="PF00630">
    <property type="entry name" value="Filamin"/>
    <property type="match status" value="1"/>
</dbReference>
<dbReference type="SUPFAM" id="SSF82895">
    <property type="entry name" value="TSP-1 type 1 repeat"/>
    <property type="match status" value="1"/>
</dbReference>
<dbReference type="Gene3D" id="2.60.40.10">
    <property type="entry name" value="Immunoglobulins"/>
    <property type="match status" value="2"/>
</dbReference>
<gene>
    <name evidence="10" type="ORF">FOZ61_000141</name>
</gene>
<dbReference type="SMART" id="SM00181">
    <property type="entry name" value="EGF"/>
    <property type="match status" value="7"/>
</dbReference>
<comment type="caution">
    <text evidence="10">The sequence shown here is derived from an EMBL/GenBank/DDBJ whole genome shotgun (WGS) entry which is preliminary data.</text>
</comment>
<feature type="compositionally biased region" description="Low complexity" evidence="7">
    <location>
        <begin position="37"/>
        <end position="47"/>
    </location>
</feature>
<dbReference type="OrthoDB" id="283575at2759"/>
<dbReference type="InterPro" id="IPR036383">
    <property type="entry name" value="TSP1_rpt_sf"/>
</dbReference>
<reference evidence="10 11" key="1">
    <citation type="submission" date="2020-04" db="EMBL/GenBank/DDBJ databases">
        <title>Perkinsus olseni comparative genomics.</title>
        <authorList>
            <person name="Bogema D.R."/>
        </authorList>
    </citation>
    <scope>NUCLEOTIDE SEQUENCE [LARGE SCALE GENOMIC DNA]</scope>
    <source>
        <strain evidence="10">ATCC PRA-179</strain>
    </source>
</reference>
<evidence type="ECO:0000256" key="5">
    <source>
        <dbReference type="PROSITE-ProRule" id="PRU00087"/>
    </source>
</evidence>
<dbReference type="PROSITE" id="PS50194">
    <property type="entry name" value="FILAMIN_REPEAT"/>
    <property type="match status" value="2"/>
</dbReference>
<name>A0A7J6M0X8_PEROL</name>
<dbReference type="InterPro" id="IPR013783">
    <property type="entry name" value="Ig-like_fold"/>
</dbReference>
<dbReference type="PROSITE" id="PS01186">
    <property type="entry name" value="EGF_2"/>
    <property type="match status" value="1"/>
</dbReference>
<dbReference type="InterPro" id="IPR000884">
    <property type="entry name" value="TSP1_rpt"/>
</dbReference>
<evidence type="ECO:0000259" key="9">
    <source>
        <dbReference type="PROSITE" id="PS50026"/>
    </source>
</evidence>
<dbReference type="PROSITE" id="PS50026">
    <property type="entry name" value="EGF_3"/>
    <property type="match status" value="1"/>
</dbReference>
<keyword evidence="8" id="KW-0472">Membrane</keyword>
<dbReference type="Proteomes" id="UP000570595">
    <property type="component" value="Unassembled WGS sequence"/>
</dbReference>
<feature type="region of interest" description="Disordered" evidence="7">
    <location>
        <begin position="653"/>
        <end position="673"/>
    </location>
</feature>
<dbReference type="SUPFAM" id="SSF81296">
    <property type="entry name" value="E set domains"/>
    <property type="match status" value="2"/>
</dbReference>
<feature type="disulfide bond" evidence="4">
    <location>
        <begin position="1117"/>
        <end position="1126"/>
    </location>
</feature>
<dbReference type="EMBL" id="JABAHT010000100">
    <property type="protein sequence ID" value="KAF4665182.1"/>
    <property type="molecule type" value="Genomic_DNA"/>
</dbReference>
<keyword evidence="6" id="KW-0175">Coiled coil</keyword>
<proteinExistence type="predicted"/>
<feature type="region of interest" description="Disordered" evidence="7">
    <location>
        <begin position="20"/>
        <end position="60"/>
    </location>
</feature>
<evidence type="ECO:0000256" key="1">
    <source>
        <dbReference type="ARBA" id="ARBA00022536"/>
    </source>
</evidence>
<evidence type="ECO:0000256" key="3">
    <source>
        <dbReference type="ARBA" id="ARBA00023157"/>
    </source>
</evidence>
<evidence type="ECO:0000256" key="2">
    <source>
        <dbReference type="ARBA" id="ARBA00022737"/>
    </source>
</evidence>
<dbReference type="SUPFAM" id="SSF57196">
    <property type="entry name" value="EGF/Laminin"/>
    <property type="match status" value="1"/>
</dbReference>
<dbReference type="PROSITE" id="PS00022">
    <property type="entry name" value="EGF_1"/>
    <property type="match status" value="2"/>
</dbReference>
<keyword evidence="1 4" id="KW-0245">EGF-like domain</keyword>
<evidence type="ECO:0000313" key="10">
    <source>
        <dbReference type="EMBL" id="KAF4665182.1"/>
    </source>
</evidence>